<dbReference type="EMBL" id="FOXA01000021">
    <property type="protein sequence ID" value="SFP95658.1"/>
    <property type="molecule type" value="Genomic_DNA"/>
</dbReference>
<dbReference type="CDD" id="cd07377">
    <property type="entry name" value="WHTH_GntR"/>
    <property type="match status" value="1"/>
</dbReference>
<evidence type="ECO:0000313" key="6">
    <source>
        <dbReference type="Proteomes" id="UP000199356"/>
    </source>
</evidence>
<accession>A0A1I5UK99</accession>
<sequence length="233" mass="26396">MRNLNPGRSMENPGVVAGGPVAIRKQTLHDQVANRIRDLIIEGYLEPGSRIDETGLIEQLEVSRTPFREALRTLAAEGLVIIRPSKGAVVRKLTPQDVFSMLEVLAHLEKLAGKLTCERASDDDITALMALHNEMLDLYEKRERLAYYKLNQAFHSRLAELTGNETLQEMQRNIQARLKRIRFIGNRSPDYWAAAVAEHEQMAQALSRRDGDALGEVMARHLMNTWERVKDSV</sequence>
<evidence type="ECO:0000313" key="5">
    <source>
        <dbReference type="EMBL" id="SFP95658.1"/>
    </source>
</evidence>
<dbReference type="SUPFAM" id="SSF48008">
    <property type="entry name" value="GntR ligand-binding domain-like"/>
    <property type="match status" value="1"/>
</dbReference>
<organism evidence="5 6">
    <name type="scientific">Tranquillimonas alkanivorans</name>
    <dbReference type="NCBI Taxonomy" id="441119"/>
    <lineage>
        <taxon>Bacteria</taxon>
        <taxon>Pseudomonadati</taxon>
        <taxon>Pseudomonadota</taxon>
        <taxon>Alphaproteobacteria</taxon>
        <taxon>Rhodobacterales</taxon>
        <taxon>Roseobacteraceae</taxon>
        <taxon>Tranquillimonas</taxon>
    </lineage>
</organism>
<dbReference type="Proteomes" id="UP000199356">
    <property type="component" value="Unassembled WGS sequence"/>
</dbReference>
<dbReference type="InterPro" id="IPR000524">
    <property type="entry name" value="Tscrpt_reg_HTH_GntR"/>
</dbReference>
<dbReference type="GO" id="GO:0003700">
    <property type="term" value="F:DNA-binding transcription factor activity"/>
    <property type="evidence" value="ECO:0007669"/>
    <property type="project" value="InterPro"/>
</dbReference>
<dbReference type="PANTHER" id="PTHR43537:SF50">
    <property type="entry name" value="TRANSCRIPTIONAL REGULATORY PROTEIN"/>
    <property type="match status" value="1"/>
</dbReference>
<evidence type="ECO:0000259" key="4">
    <source>
        <dbReference type="PROSITE" id="PS50949"/>
    </source>
</evidence>
<keyword evidence="2" id="KW-0238">DNA-binding</keyword>
<dbReference type="SMART" id="SM00895">
    <property type="entry name" value="FCD"/>
    <property type="match status" value="1"/>
</dbReference>
<dbReference type="PROSITE" id="PS50949">
    <property type="entry name" value="HTH_GNTR"/>
    <property type="match status" value="1"/>
</dbReference>
<dbReference type="SUPFAM" id="SSF46785">
    <property type="entry name" value="Winged helix' DNA-binding domain"/>
    <property type="match status" value="1"/>
</dbReference>
<dbReference type="InterPro" id="IPR036388">
    <property type="entry name" value="WH-like_DNA-bd_sf"/>
</dbReference>
<feature type="domain" description="HTH gntR-type" evidence="4">
    <location>
        <begin position="26"/>
        <end position="93"/>
    </location>
</feature>
<keyword evidence="1" id="KW-0805">Transcription regulation</keyword>
<proteinExistence type="predicted"/>
<keyword evidence="6" id="KW-1185">Reference proteome</keyword>
<evidence type="ECO:0000256" key="2">
    <source>
        <dbReference type="ARBA" id="ARBA00023125"/>
    </source>
</evidence>
<name>A0A1I5UK99_9RHOB</name>
<dbReference type="PANTHER" id="PTHR43537">
    <property type="entry name" value="TRANSCRIPTIONAL REGULATOR, GNTR FAMILY"/>
    <property type="match status" value="1"/>
</dbReference>
<protein>
    <submittedName>
        <fullName evidence="5">Transcriptional regulator, GntR family</fullName>
    </submittedName>
</protein>
<dbReference type="Gene3D" id="1.10.10.10">
    <property type="entry name" value="Winged helix-like DNA-binding domain superfamily/Winged helix DNA-binding domain"/>
    <property type="match status" value="1"/>
</dbReference>
<dbReference type="Pfam" id="PF00392">
    <property type="entry name" value="GntR"/>
    <property type="match status" value="1"/>
</dbReference>
<dbReference type="STRING" id="441119.SAMN04488047_12135"/>
<dbReference type="Pfam" id="PF07729">
    <property type="entry name" value="FCD"/>
    <property type="match status" value="1"/>
</dbReference>
<dbReference type="InterPro" id="IPR008920">
    <property type="entry name" value="TF_FadR/GntR_C"/>
</dbReference>
<dbReference type="Gene3D" id="1.20.120.530">
    <property type="entry name" value="GntR ligand-binding domain-like"/>
    <property type="match status" value="1"/>
</dbReference>
<evidence type="ECO:0000256" key="1">
    <source>
        <dbReference type="ARBA" id="ARBA00023015"/>
    </source>
</evidence>
<gene>
    <name evidence="5" type="ORF">SAMN04488047_12135</name>
</gene>
<dbReference type="GO" id="GO:0003677">
    <property type="term" value="F:DNA binding"/>
    <property type="evidence" value="ECO:0007669"/>
    <property type="project" value="UniProtKB-KW"/>
</dbReference>
<dbReference type="InterPro" id="IPR011711">
    <property type="entry name" value="GntR_C"/>
</dbReference>
<dbReference type="AlphaFoldDB" id="A0A1I5UK99"/>
<keyword evidence="3" id="KW-0804">Transcription</keyword>
<dbReference type="SMART" id="SM00345">
    <property type="entry name" value="HTH_GNTR"/>
    <property type="match status" value="1"/>
</dbReference>
<reference evidence="5 6" key="1">
    <citation type="submission" date="2016-10" db="EMBL/GenBank/DDBJ databases">
        <authorList>
            <person name="de Groot N.N."/>
        </authorList>
    </citation>
    <scope>NUCLEOTIDE SEQUENCE [LARGE SCALE GENOMIC DNA]</scope>
    <source>
        <strain evidence="5 6">DSM 19547</strain>
    </source>
</reference>
<evidence type="ECO:0000256" key="3">
    <source>
        <dbReference type="ARBA" id="ARBA00023163"/>
    </source>
</evidence>
<dbReference type="InterPro" id="IPR036390">
    <property type="entry name" value="WH_DNA-bd_sf"/>
</dbReference>